<dbReference type="SUPFAM" id="SSF52833">
    <property type="entry name" value="Thioredoxin-like"/>
    <property type="match status" value="1"/>
</dbReference>
<gene>
    <name evidence="2" type="primary">spxH</name>
    <name evidence="5" type="ORF">EQ812_03605</name>
    <name evidence="4" type="ORF">FO454_10505</name>
    <name evidence="3" type="ORF">HMPREF3225_00725</name>
</gene>
<dbReference type="EMBL" id="SCHB01000002">
    <property type="protein sequence ID" value="TBW72938.1"/>
    <property type="molecule type" value="Genomic_DNA"/>
</dbReference>
<dbReference type="InterPro" id="IPR046404">
    <property type="entry name" value="Adapter_SpxH"/>
</dbReference>
<comment type="subunit">
    <text evidence="2">Interacts with Spx.</text>
</comment>
<accession>A0A133Q8Q8</accession>
<comment type="function">
    <text evidence="2">Adapter protein required for efficient degradation of Spx by ClpXP under non-stress conditions. Interaction with Spx stabilizes Spx and exposes the C-terminus of Spx for recognition and proteolysis by ClpXP.</text>
</comment>
<dbReference type="Proteomes" id="UP000070063">
    <property type="component" value="Unassembled WGS sequence"/>
</dbReference>
<dbReference type="eggNOG" id="COG2761">
    <property type="taxonomic scope" value="Bacteria"/>
</dbReference>
<dbReference type="GO" id="GO:0005737">
    <property type="term" value="C:cytoplasm"/>
    <property type="evidence" value="ECO:0007669"/>
    <property type="project" value="UniProtKB-SubCell"/>
</dbReference>
<reference evidence="3 6" key="1">
    <citation type="submission" date="2016-01" db="EMBL/GenBank/DDBJ databases">
        <authorList>
            <person name="Mitreva M."/>
            <person name="Pepin K.H."/>
            <person name="Mihindukulasuriya K.A."/>
            <person name="Fulton R."/>
            <person name="Fronick C."/>
            <person name="O'Laughlin M."/>
            <person name="Miner T."/>
            <person name="Herter B."/>
            <person name="Rosa B.A."/>
            <person name="Cordes M."/>
            <person name="Tomlinson C."/>
            <person name="Wollam A."/>
            <person name="Palsikar V.B."/>
            <person name="Mardis E.R."/>
            <person name="Wilson R.K."/>
        </authorList>
    </citation>
    <scope>NUCLEOTIDE SEQUENCE [LARGE SCALE GENOMIC DNA]</scope>
    <source>
        <strain evidence="3 6">MJR7738</strain>
    </source>
</reference>
<dbReference type="AlphaFoldDB" id="A0A133Q8Q8"/>
<evidence type="ECO:0000313" key="7">
    <source>
        <dbReference type="Proteomes" id="UP000293637"/>
    </source>
</evidence>
<name>A0A133Q8Q8_STALU</name>
<reference evidence="4 8" key="3">
    <citation type="submission" date="2019-07" db="EMBL/GenBank/DDBJ databases">
        <title>Comparative genome analysis of staphylococcus lugdunensis shows clonal complex-dependent diversity of the putative virulence factor, ess/type vii locus.</title>
        <authorList>
            <person name="Lebeurre J."/>
            <person name="Dahyot S."/>
            <person name="Diene S."/>
            <person name="Paulay A."/>
            <person name="Aubourg M."/>
            <person name="Argemi X."/>
            <person name="Giard J.-C."/>
            <person name="Tournier I."/>
            <person name="Francois P."/>
            <person name="Pestel-Caron M."/>
        </authorList>
    </citation>
    <scope>NUCLEOTIDE SEQUENCE [LARGE SCALE GENOMIC DNA]</scope>
    <source>
        <strain evidence="4 8">SL13</strain>
    </source>
</reference>
<dbReference type="Gene3D" id="3.40.30.10">
    <property type="entry name" value="Glutaredoxin"/>
    <property type="match status" value="1"/>
</dbReference>
<evidence type="ECO:0000313" key="4">
    <source>
        <dbReference type="EMBL" id="QEX39301.1"/>
    </source>
</evidence>
<evidence type="ECO:0000313" key="3">
    <source>
        <dbReference type="EMBL" id="KXA39250.1"/>
    </source>
</evidence>
<comment type="similarity">
    <text evidence="2">Belongs to the SpxH family.</text>
</comment>
<evidence type="ECO:0000313" key="8">
    <source>
        <dbReference type="Proteomes" id="UP000325462"/>
    </source>
</evidence>
<organism evidence="5 7">
    <name type="scientific">Staphylococcus lugdunensis</name>
    <dbReference type="NCBI Taxonomy" id="28035"/>
    <lineage>
        <taxon>Bacteria</taxon>
        <taxon>Bacillati</taxon>
        <taxon>Bacillota</taxon>
        <taxon>Bacilli</taxon>
        <taxon>Bacillales</taxon>
        <taxon>Staphylococcaceae</taxon>
        <taxon>Staphylococcus</taxon>
    </lineage>
</organism>
<evidence type="ECO:0000256" key="2">
    <source>
        <dbReference type="HAMAP-Rule" id="MF_02245"/>
    </source>
</evidence>
<proteinExistence type="inferred from homology"/>
<comment type="subcellular location">
    <subcellularLocation>
        <location evidence="2">Cytoplasm</location>
    </subcellularLocation>
</comment>
<dbReference type="EMBL" id="LRQI01000028">
    <property type="protein sequence ID" value="KXA39250.1"/>
    <property type="molecule type" value="Genomic_DNA"/>
</dbReference>
<dbReference type="OMA" id="YRMGGLL"/>
<dbReference type="HAMAP" id="MF_02245">
    <property type="entry name" value="Adapter_SpxH"/>
    <property type="match status" value="1"/>
</dbReference>
<dbReference type="Proteomes" id="UP000325462">
    <property type="component" value="Chromosome"/>
</dbReference>
<evidence type="ECO:0000313" key="5">
    <source>
        <dbReference type="EMBL" id="TBW72938.1"/>
    </source>
</evidence>
<evidence type="ECO:0000256" key="1">
    <source>
        <dbReference type="ARBA" id="ARBA00022490"/>
    </source>
</evidence>
<reference evidence="5 7" key="2">
    <citation type="journal article" date="2019" name="Sci. Transl. Med.">
        <title>Quorum sensing between bacterial species on the skin protects against epidermal injury in atopic dermatitis.</title>
        <authorList>
            <person name="Williams M.R."/>
        </authorList>
    </citation>
    <scope>NUCLEOTIDE SEQUENCE [LARGE SCALE GENOMIC DNA]</scope>
    <source>
        <strain evidence="5 7">E7</strain>
    </source>
</reference>
<dbReference type="EMBL" id="CP041722">
    <property type="protein sequence ID" value="QEX39301.1"/>
    <property type="molecule type" value="Genomic_DNA"/>
</dbReference>
<keyword evidence="1 2" id="KW-0963">Cytoplasm</keyword>
<sequence length="265" mass="31253">MAEELKLMHNESREDANLSPVSKIEIYSFFDPFDSDCFKLSALISKLRIEYNQYIRIRHILNPSLRVLTKCQAQSTSEFDNIALAYKAAELQGRLRAERFIHLMQNEIVPKCDIITEDMICNCIKNAGLDYEVFKEDLQTSKLTESLKVDLHIAREMEIEQSPSLVFFNENIHEEGLKVEGLYPYHIYTYIINELMGTPIEKQLPPKLEIYIQKKQLVTMEELLTIYEWPEKLLNKELKKLVLQQKIEKLYYPEGHFWKSKMPKL</sequence>
<dbReference type="InterPro" id="IPR036249">
    <property type="entry name" value="Thioredoxin-like_sf"/>
</dbReference>
<dbReference type="Pfam" id="PF13743">
    <property type="entry name" value="Thioredoxin_5"/>
    <property type="match status" value="1"/>
</dbReference>
<dbReference type="STRING" id="28035.B6N84_09330"/>
<dbReference type="GeneID" id="58090148"/>
<protein>
    <recommendedName>
        <fullName evidence="2">ClpXP adapter protein SpxH</fullName>
    </recommendedName>
</protein>
<dbReference type="RefSeq" id="WP_002459509.1">
    <property type="nucleotide sequence ID" value="NZ_AP021848.1"/>
</dbReference>
<keyword evidence="8" id="KW-1185">Reference proteome</keyword>
<dbReference type="Proteomes" id="UP000293637">
    <property type="component" value="Unassembled WGS sequence"/>
</dbReference>
<evidence type="ECO:0000313" key="6">
    <source>
        <dbReference type="Proteomes" id="UP000070063"/>
    </source>
</evidence>